<reference evidence="2" key="1">
    <citation type="submission" date="2018-11" db="EMBL/GenBank/DDBJ databases">
        <authorList>
            <consortium name="Pathogen Informatics"/>
        </authorList>
    </citation>
    <scope>NUCLEOTIDE SEQUENCE</scope>
</reference>
<name>A0A448WW05_9PLAT</name>
<proteinExistence type="predicted"/>
<dbReference type="AlphaFoldDB" id="A0A448WW05"/>
<evidence type="ECO:0000256" key="1">
    <source>
        <dbReference type="SAM" id="MobiDB-lite"/>
    </source>
</evidence>
<protein>
    <submittedName>
        <fullName evidence="2">Uncharacterized protein</fullName>
    </submittedName>
</protein>
<comment type="caution">
    <text evidence="2">The sequence shown here is derived from an EMBL/GenBank/DDBJ whole genome shotgun (WGS) entry which is preliminary data.</text>
</comment>
<feature type="compositionally biased region" description="Polar residues" evidence="1">
    <location>
        <begin position="62"/>
        <end position="80"/>
    </location>
</feature>
<accession>A0A448WW05</accession>
<keyword evidence="3" id="KW-1185">Reference proteome</keyword>
<organism evidence="2 3">
    <name type="scientific">Protopolystoma xenopodis</name>
    <dbReference type="NCBI Taxonomy" id="117903"/>
    <lineage>
        <taxon>Eukaryota</taxon>
        <taxon>Metazoa</taxon>
        <taxon>Spiralia</taxon>
        <taxon>Lophotrochozoa</taxon>
        <taxon>Platyhelminthes</taxon>
        <taxon>Monogenea</taxon>
        <taxon>Polyopisthocotylea</taxon>
        <taxon>Polystomatidea</taxon>
        <taxon>Polystomatidae</taxon>
        <taxon>Protopolystoma</taxon>
    </lineage>
</organism>
<feature type="region of interest" description="Disordered" evidence="1">
    <location>
        <begin position="21"/>
        <end position="92"/>
    </location>
</feature>
<feature type="compositionally biased region" description="Polar residues" evidence="1">
    <location>
        <begin position="23"/>
        <end position="37"/>
    </location>
</feature>
<gene>
    <name evidence="2" type="ORF">PXEA_LOCUS15037</name>
</gene>
<dbReference type="Proteomes" id="UP000784294">
    <property type="component" value="Unassembled WGS sequence"/>
</dbReference>
<sequence length="92" mass="9933">MEQQLISDTFRYQAASSAHFASGETSVSSIASNSSPTIGARREPSSLVHENSAGVGSALLISGSNESPHQHNQQQQSLSKIRQLEKLLKKRL</sequence>
<dbReference type="EMBL" id="CAAALY010052136">
    <property type="protein sequence ID" value="VEL21597.1"/>
    <property type="molecule type" value="Genomic_DNA"/>
</dbReference>
<evidence type="ECO:0000313" key="3">
    <source>
        <dbReference type="Proteomes" id="UP000784294"/>
    </source>
</evidence>
<feature type="compositionally biased region" description="Basic and acidic residues" evidence="1">
    <location>
        <begin position="82"/>
        <end position="92"/>
    </location>
</feature>
<evidence type="ECO:0000313" key="2">
    <source>
        <dbReference type="EMBL" id="VEL21597.1"/>
    </source>
</evidence>